<dbReference type="EMBL" id="JBJUIK010000012">
    <property type="protein sequence ID" value="KAL3509031.1"/>
    <property type="molecule type" value="Genomic_DNA"/>
</dbReference>
<gene>
    <name evidence="1" type="ORF">ACH5RR_028432</name>
</gene>
<reference evidence="1 2" key="1">
    <citation type="submission" date="2024-11" db="EMBL/GenBank/DDBJ databases">
        <title>A near-complete genome assembly of Cinchona calisaya.</title>
        <authorList>
            <person name="Lian D.C."/>
            <person name="Zhao X.W."/>
            <person name="Wei L."/>
        </authorList>
    </citation>
    <scope>NUCLEOTIDE SEQUENCE [LARGE SCALE GENOMIC DNA]</scope>
    <source>
        <tissue evidence="1">Nenye</tissue>
    </source>
</reference>
<protein>
    <recommendedName>
        <fullName evidence="3">NB-ARC domain-containing protein</fullName>
    </recommendedName>
</protein>
<evidence type="ECO:0000313" key="1">
    <source>
        <dbReference type="EMBL" id="KAL3509031.1"/>
    </source>
</evidence>
<organism evidence="1 2">
    <name type="scientific">Cinchona calisaya</name>
    <dbReference type="NCBI Taxonomy" id="153742"/>
    <lineage>
        <taxon>Eukaryota</taxon>
        <taxon>Viridiplantae</taxon>
        <taxon>Streptophyta</taxon>
        <taxon>Embryophyta</taxon>
        <taxon>Tracheophyta</taxon>
        <taxon>Spermatophyta</taxon>
        <taxon>Magnoliopsida</taxon>
        <taxon>eudicotyledons</taxon>
        <taxon>Gunneridae</taxon>
        <taxon>Pentapetalae</taxon>
        <taxon>asterids</taxon>
        <taxon>lamiids</taxon>
        <taxon>Gentianales</taxon>
        <taxon>Rubiaceae</taxon>
        <taxon>Cinchonoideae</taxon>
        <taxon>Cinchoneae</taxon>
        <taxon>Cinchona</taxon>
    </lineage>
</organism>
<dbReference type="AlphaFoldDB" id="A0ABD2YNR8"/>
<sequence>MITWVLLGSEMNQIREEDLEERILDLLRKEKMSTIVLAGKAGIGKTWMARKRVRELENDDNEVVANNILEEEDLEALKNKILTRLSQGSILLILDDDCQKKTKDEIVIKDMLQFLSGNSFKVLITTVNEDGRHKTDGEKIILDLKDIHHRGFGGTAKLGLTNVFANSYEWHGIGEVAQTDGMIKTPVTHRKVEKHSTLLLDGNCLGREELENFLVSGEELQILGLFCSGVEYLPKLLSVMKFSVYLC</sequence>
<keyword evidence="2" id="KW-1185">Reference proteome</keyword>
<accession>A0ABD2YNR8</accession>
<proteinExistence type="predicted"/>
<comment type="caution">
    <text evidence="1">The sequence shown here is derived from an EMBL/GenBank/DDBJ whole genome shotgun (WGS) entry which is preliminary data.</text>
</comment>
<dbReference type="InterPro" id="IPR027417">
    <property type="entry name" value="P-loop_NTPase"/>
</dbReference>
<dbReference type="SUPFAM" id="SSF52540">
    <property type="entry name" value="P-loop containing nucleoside triphosphate hydrolases"/>
    <property type="match status" value="1"/>
</dbReference>
<dbReference type="Gene3D" id="3.40.50.300">
    <property type="entry name" value="P-loop containing nucleotide triphosphate hydrolases"/>
    <property type="match status" value="1"/>
</dbReference>
<evidence type="ECO:0008006" key="3">
    <source>
        <dbReference type="Google" id="ProtNLM"/>
    </source>
</evidence>
<name>A0ABD2YNR8_9GENT</name>
<dbReference type="Proteomes" id="UP001630127">
    <property type="component" value="Unassembled WGS sequence"/>
</dbReference>
<evidence type="ECO:0000313" key="2">
    <source>
        <dbReference type="Proteomes" id="UP001630127"/>
    </source>
</evidence>